<evidence type="ECO:0000313" key="10">
    <source>
        <dbReference type="EMBL" id="RZO26187.1"/>
    </source>
</evidence>
<dbReference type="InterPro" id="IPR022450">
    <property type="entry name" value="TsaD"/>
</dbReference>
<comment type="subcellular location">
    <subcellularLocation>
        <location evidence="8">Cytoplasm</location>
    </subcellularLocation>
</comment>
<evidence type="ECO:0000313" key="11">
    <source>
        <dbReference type="Proteomes" id="UP000319384"/>
    </source>
</evidence>
<reference evidence="10 11" key="1">
    <citation type="submission" date="2019-02" db="EMBL/GenBank/DDBJ databases">
        <title>Prokaryotic population dynamics and viral predation in marine succession experiment using metagenomics: the confinement effect.</title>
        <authorList>
            <person name="Haro-Moreno J.M."/>
            <person name="Rodriguez-Valera F."/>
            <person name="Lopez-Perez M."/>
        </authorList>
    </citation>
    <scope>NUCLEOTIDE SEQUENCE [LARGE SCALE GENOMIC DNA]</scope>
    <source>
        <strain evidence="10">MED-G162</strain>
    </source>
</reference>
<feature type="binding site" evidence="8">
    <location>
        <position position="271"/>
    </location>
    <ligand>
        <name>substrate</name>
    </ligand>
</feature>
<dbReference type="GO" id="GO:0002949">
    <property type="term" value="P:tRNA threonylcarbamoyladenosine modification"/>
    <property type="evidence" value="ECO:0007669"/>
    <property type="project" value="UniProtKB-UniRule"/>
</dbReference>
<evidence type="ECO:0000256" key="7">
    <source>
        <dbReference type="ARBA" id="ARBA00048117"/>
    </source>
</evidence>
<feature type="binding site" evidence="8">
    <location>
        <position position="182"/>
    </location>
    <ligand>
        <name>substrate</name>
    </ligand>
</feature>
<keyword evidence="5 8" id="KW-0408">Iron</keyword>
<organism evidence="10 11">
    <name type="scientific">SAR86 cluster bacterium</name>
    <dbReference type="NCBI Taxonomy" id="2030880"/>
    <lineage>
        <taxon>Bacteria</taxon>
        <taxon>Pseudomonadati</taxon>
        <taxon>Pseudomonadota</taxon>
        <taxon>Gammaproteobacteria</taxon>
        <taxon>SAR86 cluster</taxon>
    </lineage>
</organism>
<feature type="domain" description="Gcp-like" evidence="9">
    <location>
        <begin position="24"/>
        <end position="306"/>
    </location>
</feature>
<dbReference type="GO" id="GO:0005506">
    <property type="term" value="F:iron ion binding"/>
    <property type="evidence" value="ECO:0007669"/>
    <property type="project" value="UniProtKB-UniRule"/>
</dbReference>
<keyword evidence="1 8" id="KW-0963">Cytoplasm</keyword>
<keyword evidence="6 8" id="KW-0012">Acyltransferase</keyword>
<comment type="caution">
    <text evidence="10">The sequence shown here is derived from an EMBL/GenBank/DDBJ whole genome shotgun (WGS) entry which is preliminary data.</text>
</comment>
<comment type="function">
    <text evidence="8">Required for the formation of a threonylcarbamoyl group on adenosine at position 37 (t(6)A37) in tRNAs that read codons beginning with adenine. Is involved in the transfer of the threonylcarbamoyl moiety of threonylcarbamoyl-AMP (TC-AMP) to the N6 group of A37, together with TsaE and TsaB. TsaD likely plays a direct catalytic role in this reaction.</text>
</comment>
<evidence type="ECO:0000256" key="4">
    <source>
        <dbReference type="ARBA" id="ARBA00022723"/>
    </source>
</evidence>
<dbReference type="CDD" id="cd24133">
    <property type="entry name" value="ASKHA_NBD_TsaD_bac"/>
    <property type="match status" value="1"/>
</dbReference>
<comment type="catalytic activity">
    <reaction evidence="7 8">
        <text>L-threonylcarbamoyladenylate + adenosine(37) in tRNA = N(6)-L-threonylcarbamoyladenosine(37) in tRNA + AMP + H(+)</text>
        <dbReference type="Rhea" id="RHEA:37059"/>
        <dbReference type="Rhea" id="RHEA-COMP:10162"/>
        <dbReference type="Rhea" id="RHEA-COMP:10163"/>
        <dbReference type="ChEBI" id="CHEBI:15378"/>
        <dbReference type="ChEBI" id="CHEBI:73682"/>
        <dbReference type="ChEBI" id="CHEBI:74411"/>
        <dbReference type="ChEBI" id="CHEBI:74418"/>
        <dbReference type="ChEBI" id="CHEBI:456215"/>
        <dbReference type="EC" id="2.3.1.234"/>
    </reaction>
</comment>
<dbReference type="PRINTS" id="PR00789">
    <property type="entry name" value="OSIALOPTASE"/>
</dbReference>
<evidence type="ECO:0000256" key="3">
    <source>
        <dbReference type="ARBA" id="ARBA00022694"/>
    </source>
</evidence>
<dbReference type="FunFam" id="3.30.420.40:FF:000040">
    <property type="entry name" value="tRNA N6-adenosine threonylcarbamoyltransferase"/>
    <property type="match status" value="1"/>
</dbReference>
<name>A0A520MY75_9GAMM</name>
<evidence type="ECO:0000256" key="1">
    <source>
        <dbReference type="ARBA" id="ARBA00022490"/>
    </source>
</evidence>
<proteinExistence type="inferred from homology"/>
<feature type="binding site" evidence="8">
    <location>
        <position position="299"/>
    </location>
    <ligand>
        <name>Fe cation</name>
        <dbReference type="ChEBI" id="CHEBI:24875"/>
    </ligand>
</feature>
<evidence type="ECO:0000256" key="2">
    <source>
        <dbReference type="ARBA" id="ARBA00022679"/>
    </source>
</evidence>
<comment type="similarity">
    <text evidence="8">Belongs to the KAE1 / TsaD family.</text>
</comment>
<dbReference type="SUPFAM" id="SSF53067">
    <property type="entry name" value="Actin-like ATPase domain"/>
    <property type="match status" value="2"/>
</dbReference>
<dbReference type="InterPro" id="IPR043129">
    <property type="entry name" value="ATPase_NBD"/>
</dbReference>
<evidence type="ECO:0000256" key="6">
    <source>
        <dbReference type="ARBA" id="ARBA00023315"/>
    </source>
</evidence>
<dbReference type="GO" id="GO:0061711">
    <property type="term" value="F:tRNA N(6)-L-threonylcarbamoyladenine synthase activity"/>
    <property type="evidence" value="ECO:0007669"/>
    <property type="project" value="UniProtKB-EC"/>
</dbReference>
<dbReference type="GO" id="GO:0005737">
    <property type="term" value="C:cytoplasm"/>
    <property type="evidence" value="ECO:0007669"/>
    <property type="project" value="UniProtKB-SubCell"/>
</dbReference>
<gene>
    <name evidence="8 10" type="primary">tsaD</name>
    <name evidence="10" type="ORF">EVA95_02485</name>
</gene>
<evidence type="ECO:0000256" key="5">
    <source>
        <dbReference type="ARBA" id="ARBA00023004"/>
    </source>
</evidence>
<dbReference type="EC" id="2.3.1.234" evidence="8"/>
<feature type="binding site" evidence="8">
    <location>
        <position position="178"/>
    </location>
    <ligand>
        <name>substrate</name>
    </ligand>
</feature>
<dbReference type="Proteomes" id="UP000319384">
    <property type="component" value="Unassembled WGS sequence"/>
</dbReference>
<protein>
    <recommendedName>
        <fullName evidence="8">tRNA N6-adenosine threonylcarbamoyltransferase</fullName>
        <ecNumber evidence="8">2.3.1.234</ecNumber>
    </recommendedName>
    <alternativeName>
        <fullName evidence="8">N6-L-threonylcarbamoyladenine synthase</fullName>
        <shortName evidence="8">t(6)A synthase</shortName>
    </alternativeName>
    <alternativeName>
        <fullName evidence="8">t(6)A37 threonylcarbamoyladenosine biosynthesis protein TsaD</fullName>
    </alternativeName>
    <alternativeName>
        <fullName evidence="8">tRNA threonylcarbamoyladenosine biosynthesis protein TsaD</fullName>
    </alternativeName>
</protein>
<dbReference type="NCBIfam" id="TIGR00329">
    <property type="entry name" value="gcp_kae1"/>
    <property type="match status" value="1"/>
</dbReference>
<evidence type="ECO:0000256" key="8">
    <source>
        <dbReference type="HAMAP-Rule" id="MF_01445"/>
    </source>
</evidence>
<evidence type="ECO:0000259" key="9">
    <source>
        <dbReference type="Pfam" id="PF00814"/>
    </source>
</evidence>
<dbReference type="InterPro" id="IPR017861">
    <property type="entry name" value="KAE1/TsaD"/>
</dbReference>
<accession>A0A520MY75</accession>
<dbReference type="HAMAP" id="MF_01445">
    <property type="entry name" value="TsaD"/>
    <property type="match status" value="1"/>
</dbReference>
<keyword evidence="2 8" id="KW-0808">Transferase</keyword>
<dbReference type="EMBL" id="SHBH01000017">
    <property type="protein sequence ID" value="RZO26187.1"/>
    <property type="molecule type" value="Genomic_DNA"/>
</dbReference>
<feature type="binding site" evidence="8">
    <location>
        <begin position="132"/>
        <end position="136"/>
    </location>
    <ligand>
        <name>substrate</name>
    </ligand>
</feature>
<dbReference type="Pfam" id="PF00814">
    <property type="entry name" value="TsaD"/>
    <property type="match status" value="1"/>
</dbReference>
<sequence length="334" mass="36587">MKTLGIETSCDETAIAIYDSKDGIIGESIYSQIKMHSKYGGVVPELASRDHCLKIIDVLKDALGNQQIDSIDQIAYTSGPGLLGALLIGENFAQGLSTALNIPLISVNHLEGHLMSPMMEFPEIKMPFICLLVSGGHSMIVDVIEKGNYKIIGQSQDDAVGEAFDKVAKLLDLPYPGGPPLEKLALEGDPKSYDFPRPMIHSDNLDMSLSGLKTAVLYTVNEIKNLDQITKANIAASFQKAVSDLLIAKIKKAIDSTNRKDVIIAGGVAANKFIRSEFKKLEDTFDIKVYYPDLKYCGDNASMIAFVGSMMSPTKKENYTSQVRARWPLDELNY</sequence>
<keyword evidence="3 8" id="KW-0819">tRNA processing</keyword>
<comment type="cofactor">
    <cofactor evidence="8">
        <name>Fe(2+)</name>
        <dbReference type="ChEBI" id="CHEBI:29033"/>
    </cofactor>
    <text evidence="8">Binds 1 Fe(2+) ion per subunit.</text>
</comment>
<dbReference type="NCBIfam" id="TIGR03723">
    <property type="entry name" value="T6A_TsaD_YgjD"/>
    <property type="match status" value="1"/>
</dbReference>
<feature type="binding site" evidence="8">
    <location>
        <position position="165"/>
    </location>
    <ligand>
        <name>substrate</name>
    </ligand>
</feature>
<dbReference type="AlphaFoldDB" id="A0A520MY75"/>
<feature type="binding site" evidence="8">
    <location>
        <position position="113"/>
    </location>
    <ligand>
        <name>Fe cation</name>
        <dbReference type="ChEBI" id="CHEBI:24875"/>
    </ligand>
</feature>
<feature type="binding site" evidence="8">
    <location>
        <position position="109"/>
    </location>
    <ligand>
        <name>Fe cation</name>
        <dbReference type="ChEBI" id="CHEBI:24875"/>
    </ligand>
</feature>
<keyword evidence="4 8" id="KW-0479">Metal-binding</keyword>
<dbReference type="Gene3D" id="3.30.420.40">
    <property type="match status" value="2"/>
</dbReference>
<dbReference type="PANTHER" id="PTHR11735:SF6">
    <property type="entry name" value="TRNA N6-ADENOSINE THREONYLCARBAMOYLTRANSFERASE, MITOCHONDRIAL"/>
    <property type="match status" value="1"/>
</dbReference>
<dbReference type="InterPro" id="IPR000905">
    <property type="entry name" value="Gcp-like_dom"/>
</dbReference>
<dbReference type="PANTHER" id="PTHR11735">
    <property type="entry name" value="TRNA N6-ADENOSINE THREONYLCARBAMOYLTRANSFERASE"/>
    <property type="match status" value="1"/>
</dbReference>